<dbReference type="AlphaFoldDB" id="A0A6A6WIX5"/>
<feature type="compositionally biased region" description="Pro residues" evidence="1">
    <location>
        <begin position="1"/>
        <end position="12"/>
    </location>
</feature>
<feature type="compositionally biased region" description="Polar residues" evidence="1">
    <location>
        <begin position="16"/>
        <end position="45"/>
    </location>
</feature>
<evidence type="ECO:0000256" key="1">
    <source>
        <dbReference type="SAM" id="MobiDB-lite"/>
    </source>
</evidence>
<dbReference type="OrthoDB" id="5420214at2759"/>
<evidence type="ECO:0000313" key="4">
    <source>
        <dbReference type="Proteomes" id="UP000799437"/>
    </source>
</evidence>
<name>A0A6A6WIX5_9PEZI</name>
<keyword evidence="2" id="KW-1133">Transmembrane helix</keyword>
<dbReference type="EMBL" id="ML996566">
    <property type="protein sequence ID" value="KAF2762299.1"/>
    <property type="molecule type" value="Genomic_DNA"/>
</dbReference>
<dbReference type="RefSeq" id="XP_033604750.1">
    <property type="nucleotide sequence ID" value="XM_033743351.1"/>
</dbReference>
<dbReference type="Proteomes" id="UP000799437">
    <property type="component" value="Unassembled WGS sequence"/>
</dbReference>
<organism evidence="3 4">
    <name type="scientific">Pseudovirgaria hyperparasitica</name>
    <dbReference type="NCBI Taxonomy" id="470096"/>
    <lineage>
        <taxon>Eukaryota</taxon>
        <taxon>Fungi</taxon>
        <taxon>Dikarya</taxon>
        <taxon>Ascomycota</taxon>
        <taxon>Pezizomycotina</taxon>
        <taxon>Dothideomycetes</taxon>
        <taxon>Dothideomycetes incertae sedis</taxon>
        <taxon>Acrospermales</taxon>
        <taxon>Acrospermaceae</taxon>
        <taxon>Pseudovirgaria</taxon>
    </lineage>
</organism>
<feature type="transmembrane region" description="Helical" evidence="2">
    <location>
        <begin position="255"/>
        <end position="282"/>
    </location>
</feature>
<accession>A0A6A6WIX5</accession>
<feature type="compositionally biased region" description="Polar residues" evidence="1">
    <location>
        <begin position="140"/>
        <end position="151"/>
    </location>
</feature>
<feature type="transmembrane region" description="Helical" evidence="2">
    <location>
        <begin position="182"/>
        <end position="207"/>
    </location>
</feature>
<protein>
    <submittedName>
        <fullName evidence="3">Uncharacterized protein</fullName>
    </submittedName>
</protein>
<keyword evidence="4" id="KW-1185">Reference proteome</keyword>
<keyword evidence="2" id="KW-0812">Transmembrane</keyword>
<feature type="region of interest" description="Disordered" evidence="1">
    <location>
        <begin position="1"/>
        <end position="70"/>
    </location>
</feature>
<evidence type="ECO:0000313" key="3">
    <source>
        <dbReference type="EMBL" id="KAF2762299.1"/>
    </source>
</evidence>
<sequence>MPAYPNSPPTAYFPPYSTSPKKPSQPMSQIYHQQAYSPLQPSSNRSSYHHPSPQSPHTLPSLTSSSFSHHDSVVSYPKSLMDSYAPSTRSIVSYSLKHDTRKGSLATANASELEKASSVDEPTYPPSALSRDPEKKRVHSPSSPRHSTVRASYQHHASDRGLAGTEDDADLPVDLQAKAFSILLYLSTLNPLLSILITIWTILALLLSPVLIPLRIASFETLTYPPLRLQLQLIYSSHTTTTNNKNDIHTRPAMLILINLLSPLLAFALAAASWTTTLFWFFSAVLGDPAGKDGHNDGKAAVLWLRAKWERWLRRGLVERRSPYQHV</sequence>
<gene>
    <name evidence="3" type="ORF">EJ05DRAFT_473211</name>
</gene>
<reference evidence="3" key="1">
    <citation type="journal article" date="2020" name="Stud. Mycol.">
        <title>101 Dothideomycetes genomes: a test case for predicting lifestyles and emergence of pathogens.</title>
        <authorList>
            <person name="Haridas S."/>
            <person name="Albert R."/>
            <person name="Binder M."/>
            <person name="Bloem J."/>
            <person name="Labutti K."/>
            <person name="Salamov A."/>
            <person name="Andreopoulos B."/>
            <person name="Baker S."/>
            <person name="Barry K."/>
            <person name="Bills G."/>
            <person name="Bluhm B."/>
            <person name="Cannon C."/>
            <person name="Castanera R."/>
            <person name="Culley D."/>
            <person name="Daum C."/>
            <person name="Ezra D."/>
            <person name="Gonzalez J."/>
            <person name="Henrissat B."/>
            <person name="Kuo A."/>
            <person name="Liang C."/>
            <person name="Lipzen A."/>
            <person name="Lutzoni F."/>
            <person name="Magnuson J."/>
            <person name="Mondo S."/>
            <person name="Nolan M."/>
            <person name="Ohm R."/>
            <person name="Pangilinan J."/>
            <person name="Park H.-J."/>
            <person name="Ramirez L."/>
            <person name="Alfaro M."/>
            <person name="Sun H."/>
            <person name="Tritt A."/>
            <person name="Yoshinaga Y."/>
            <person name="Zwiers L.-H."/>
            <person name="Turgeon B."/>
            <person name="Goodwin S."/>
            <person name="Spatafora J."/>
            <person name="Crous P."/>
            <person name="Grigoriev I."/>
        </authorList>
    </citation>
    <scope>NUCLEOTIDE SEQUENCE</scope>
    <source>
        <strain evidence="3">CBS 121739</strain>
    </source>
</reference>
<feature type="compositionally biased region" description="Low complexity" evidence="1">
    <location>
        <begin position="49"/>
        <end position="67"/>
    </location>
</feature>
<evidence type="ECO:0000256" key="2">
    <source>
        <dbReference type="SAM" id="Phobius"/>
    </source>
</evidence>
<proteinExistence type="predicted"/>
<feature type="region of interest" description="Disordered" evidence="1">
    <location>
        <begin position="109"/>
        <end position="165"/>
    </location>
</feature>
<keyword evidence="2" id="KW-0472">Membrane</keyword>
<dbReference type="GeneID" id="54484405"/>